<evidence type="ECO:0000313" key="3">
    <source>
        <dbReference type="Proteomes" id="UP000008281"/>
    </source>
</evidence>
<evidence type="ECO:0000256" key="1">
    <source>
        <dbReference type="SAM" id="MobiDB-lite"/>
    </source>
</evidence>
<dbReference type="GeneID" id="9817246"/>
<keyword evidence="3" id="KW-1185">Reference proteome</keyword>
<accession>E3MEE0</accession>
<organism evidence="3">
    <name type="scientific">Caenorhabditis remanei</name>
    <name type="common">Caenorhabditis vulgaris</name>
    <dbReference type="NCBI Taxonomy" id="31234"/>
    <lineage>
        <taxon>Eukaryota</taxon>
        <taxon>Metazoa</taxon>
        <taxon>Ecdysozoa</taxon>
        <taxon>Nematoda</taxon>
        <taxon>Chromadorea</taxon>
        <taxon>Rhabditida</taxon>
        <taxon>Rhabditina</taxon>
        <taxon>Rhabditomorpha</taxon>
        <taxon>Rhabditoidea</taxon>
        <taxon>Rhabditidae</taxon>
        <taxon>Peloderinae</taxon>
        <taxon>Caenorhabditis</taxon>
    </lineage>
</organism>
<dbReference type="HOGENOM" id="CLU_980853_0_0_1"/>
<reference evidence="2" key="1">
    <citation type="submission" date="2007-07" db="EMBL/GenBank/DDBJ databases">
        <title>PCAP assembly of the Caenorhabditis remanei genome.</title>
        <authorList>
            <consortium name="The Caenorhabditis remanei Sequencing Consortium"/>
            <person name="Wilson R.K."/>
        </authorList>
    </citation>
    <scope>NUCLEOTIDE SEQUENCE [LARGE SCALE GENOMIC DNA]</scope>
    <source>
        <strain evidence="2">PB4641</strain>
    </source>
</reference>
<feature type="region of interest" description="Disordered" evidence="1">
    <location>
        <begin position="1"/>
        <end position="23"/>
    </location>
</feature>
<dbReference type="RefSeq" id="XP_003105664.2">
    <property type="nucleotide sequence ID" value="XM_003105616.2"/>
</dbReference>
<dbReference type="InParanoid" id="E3MEE0"/>
<sequence>MFSQKRMSIKESGDSPAPPLKQRRILPMVDATGENKTFGMDMVPYTTRPIEPSFPVTHFATPLHNFYTMHPTSIFSYVSHFPPLHPNFEFGGWSTDPTFQYMASGSMMNYMPDFYVRETDATQELPNFTASICRSSLLIRRFIEKSTNSHMTSDFMQSVQAKWKEYNPKIGCGSRVSDTQNPLTSGIGQRIPKRKSLVGEAFFPPEFFVETPSQSSTVPIGNEVELNYIGTQQGETDVVRFVMRPVPDVDPLSKIISSPTYVVSSIGFGIDEACDAIISAFDVI</sequence>
<dbReference type="KEGG" id="crq:GCK72_025865"/>
<dbReference type="EMBL" id="DS268438">
    <property type="protein sequence ID" value="EFO99582.1"/>
    <property type="molecule type" value="Genomic_DNA"/>
</dbReference>
<protein>
    <submittedName>
        <fullName evidence="2">Uncharacterized protein</fullName>
    </submittedName>
</protein>
<dbReference type="Proteomes" id="UP000008281">
    <property type="component" value="Unassembled WGS sequence"/>
</dbReference>
<gene>
    <name evidence="2" type="ORF">CRE_22378</name>
</gene>
<dbReference type="AlphaFoldDB" id="E3MEE0"/>
<dbReference type="CTD" id="9817246"/>
<name>E3MEE0_CAERE</name>
<proteinExistence type="predicted"/>
<evidence type="ECO:0000313" key="2">
    <source>
        <dbReference type="EMBL" id="EFO99582.1"/>
    </source>
</evidence>